<comment type="caution">
    <text evidence="10">The sequence shown here is derived from an EMBL/GenBank/DDBJ whole genome shotgun (WGS) entry which is preliminary data.</text>
</comment>
<accession>A0A3M2LJB3</accession>
<keyword evidence="6 8" id="KW-0503">Monooxygenase</keyword>
<reference evidence="10 11" key="1">
    <citation type="submission" date="2018-10" db="EMBL/GenBank/DDBJ databases">
        <title>Isolation, diversity and antifungal activity of actinobacteria from wheat.</title>
        <authorList>
            <person name="Han C."/>
        </authorList>
    </citation>
    <scope>NUCLEOTIDE SEQUENCE [LARGE SCALE GENOMIC DNA]</scope>
    <source>
        <strain evidence="10 11">NEAU-YY642</strain>
    </source>
</reference>
<evidence type="ECO:0000256" key="2">
    <source>
        <dbReference type="ARBA" id="ARBA00022617"/>
    </source>
</evidence>
<feature type="region of interest" description="Disordered" evidence="9">
    <location>
        <begin position="1"/>
        <end position="103"/>
    </location>
</feature>
<comment type="similarity">
    <text evidence="1 8">Belongs to the cytochrome P450 family.</text>
</comment>
<dbReference type="SUPFAM" id="SSF48264">
    <property type="entry name" value="Cytochrome P450"/>
    <property type="match status" value="1"/>
</dbReference>
<dbReference type="GO" id="GO:0020037">
    <property type="term" value="F:heme binding"/>
    <property type="evidence" value="ECO:0007669"/>
    <property type="project" value="InterPro"/>
</dbReference>
<organism evidence="10 11">
    <name type="scientific">Streptomyces triticirhizae</name>
    <dbReference type="NCBI Taxonomy" id="2483353"/>
    <lineage>
        <taxon>Bacteria</taxon>
        <taxon>Bacillati</taxon>
        <taxon>Actinomycetota</taxon>
        <taxon>Actinomycetes</taxon>
        <taxon>Kitasatosporales</taxon>
        <taxon>Streptomycetaceae</taxon>
        <taxon>Streptomyces</taxon>
    </lineage>
</organism>
<feature type="compositionally biased region" description="Basic residues" evidence="9">
    <location>
        <begin position="24"/>
        <end position="35"/>
    </location>
</feature>
<gene>
    <name evidence="10" type="ORF">EBN88_20425</name>
</gene>
<dbReference type="PRINTS" id="PR00385">
    <property type="entry name" value="P450"/>
</dbReference>
<evidence type="ECO:0000256" key="4">
    <source>
        <dbReference type="ARBA" id="ARBA00023002"/>
    </source>
</evidence>
<dbReference type="PANTHER" id="PTHR24291:SF50">
    <property type="entry name" value="BIFUNCTIONAL ALBAFLAVENONE MONOOXYGENASE_TERPENE SYNTHASE"/>
    <property type="match status" value="1"/>
</dbReference>
<evidence type="ECO:0000256" key="5">
    <source>
        <dbReference type="ARBA" id="ARBA00023004"/>
    </source>
</evidence>
<keyword evidence="11" id="KW-1185">Reference proteome</keyword>
<proteinExistence type="inferred from homology"/>
<feature type="binding site" description="axial binding residue" evidence="7">
    <location>
        <position position="480"/>
    </location>
    <ligand>
        <name>heme</name>
        <dbReference type="ChEBI" id="CHEBI:30413"/>
    </ligand>
    <ligandPart>
        <name>Fe</name>
        <dbReference type="ChEBI" id="CHEBI:18248"/>
    </ligandPart>
</feature>
<dbReference type="GO" id="GO:0005506">
    <property type="term" value="F:iron ion binding"/>
    <property type="evidence" value="ECO:0007669"/>
    <property type="project" value="InterPro"/>
</dbReference>
<dbReference type="InterPro" id="IPR050196">
    <property type="entry name" value="Cytochrome_P450_Monoox"/>
</dbReference>
<feature type="compositionally biased region" description="Low complexity" evidence="9">
    <location>
        <begin position="66"/>
        <end position="80"/>
    </location>
</feature>
<evidence type="ECO:0000256" key="1">
    <source>
        <dbReference type="ARBA" id="ARBA00010617"/>
    </source>
</evidence>
<protein>
    <submittedName>
        <fullName evidence="10">Cytochrome P450</fullName>
    </submittedName>
</protein>
<dbReference type="GO" id="GO:0004497">
    <property type="term" value="F:monooxygenase activity"/>
    <property type="evidence" value="ECO:0007669"/>
    <property type="project" value="UniProtKB-KW"/>
</dbReference>
<dbReference type="InterPro" id="IPR002403">
    <property type="entry name" value="Cyt_P450_E_grp-IV"/>
</dbReference>
<dbReference type="AlphaFoldDB" id="A0A3M2LJB3"/>
<keyword evidence="4 8" id="KW-0560">Oxidoreductase</keyword>
<sequence>MGPRQPVHRDPAGRADAAPDAGRLRLRARLYRLPHRPPCGPGHRRERGDRRERRERRRRHARTPPDRSAAAVTTTSTPPSHGTAAAEGPRIAPGPRGKPGFGSLVPYRRDPAQFLLRLQRDHGQLSRMRMGPYTVHLATSPDAVRRVLVENQANYVRGKLYEQFRLVMGTGLLTSDGRAWRGHRRAVQPAFARSAIEAIVPNVVEATSEMLARWEAAERAGEPVDLVAEMMRLTLVTLSRSLFGYDISARTALMKEVVDDSIEVMFPHGYVSEMLPTWLPTSRNRLIRRNRRIYDEVVADIRANHAATGEGVLVRLAEEARDPETGEPWSDTEIRDELLTIYLAGHETTATAACWTLHSVATHRWVREELEGELARALGGSAPDVGELATLDYTRMVIEESLRLYPPIWLYPRDAVEDDVLDGYHIPGGSSVLLSPLVSHRNPEVWENPEEFDPSRFTPEAAKGRPRMAYFPFGGGPRMCIGNLMATLELKIILAMVCQRFRLEPVPGELLRYGDSLISLRPMSAMWVRLRSREGTDHG</sequence>
<dbReference type="CDD" id="cd20620">
    <property type="entry name" value="CYP132-like"/>
    <property type="match status" value="1"/>
</dbReference>
<name>A0A3M2LJB3_9ACTN</name>
<comment type="cofactor">
    <cofactor evidence="7">
        <name>heme</name>
        <dbReference type="ChEBI" id="CHEBI:30413"/>
    </cofactor>
</comment>
<evidence type="ECO:0000256" key="7">
    <source>
        <dbReference type="PIRSR" id="PIRSR602403-1"/>
    </source>
</evidence>
<dbReference type="PRINTS" id="PR00465">
    <property type="entry name" value="EP450IV"/>
</dbReference>
<evidence type="ECO:0000256" key="8">
    <source>
        <dbReference type="RuleBase" id="RU000461"/>
    </source>
</evidence>
<dbReference type="GO" id="GO:0016705">
    <property type="term" value="F:oxidoreductase activity, acting on paired donors, with incorporation or reduction of molecular oxygen"/>
    <property type="evidence" value="ECO:0007669"/>
    <property type="project" value="InterPro"/>
</dbReference>
<keyword evidence="2 7" id="KW-0349">Heme</keyword>
<dbReference type="Gene3D" id="1.10.630.10">
    <property type="entry name" value="Cytochrome P450"/>
    <property type="match status" value="1"/>
</dbReference>
<dbReference type="InterPro" id="IPR036396">
    <property type="entry name" value="Cyt_P450_sf"/>
</dbReference>
<evidence type="ECO:0000313" key="10">
    <source>
        <dbReference type="EMBL" id="RMI36880.1"/>
    </source>
</evidence>
<dbReference type="PROSITE" id="PS00086">
    <property type="entry name" value="CYTOCHROME_P450"/>
    <property type="match status" value="1"/>
</dbReference>
<dbReference type="Proteomes" id="UP000278673">
    <property type="component" value="Unassembled WGS sequence"/>
</dbReference>
<dbReference type="Pfam" id="PF00067">
    <property type="entry name" value="p450"/>
    <property type="match status" value="1"/>
</dbReference>
<dbReference type="PANTHER" id="PTHR24291">
    <property type="entry name" value="CYTOCHROME P450 FAMILY 4"/>
    <property type="match status" value="1"/>
</dbReference>
<evidence type="ECO:0000256" key="6">
    <source>
        <dbReference type="ARBA" id="ARBA00023033"/>
    </source>
</evidence>
<evidence type="ECO:0000313" key="11">
    <source>
        <dbReference type="Proteomes" id="UP000278673"/>
    </source>
</evidence>
<evidence type="ECO:0000256" key="3">
    <source>
        <dbReference type="ARBA" id="ARBA00022723"/>
    </source>
</evidence>
<feature type="compositionally biased region" description="Basic residues" evidence="9">
    <location>
        <begin position="53"/>
        <end position="62"/>
    </location>
</feature>
<dbReference type="InterPro" id="IPR017972">
    <property type="entry name" value="Cyt_P450_CS"/>
</dbReference>
<dbReference type="InterPro" id="IPR001128">
    <property type="entry name" value="Cyt_P450"/>
</dbReference>
<keyword evidence="5 7" id="KW-0408">Iron</keyword>
<dbReference type="EMBL" id="RFFJ01000129">
    <property type="protein sequence ID" value="RMI36880.1"/>
    <property type="molecule type" value="Genomic_DNA"/>
</dbReference>
<keyword evidence="3 7" id="KW-0479">Metal-binding</keyword>
<evidence type="ECO:0000256" key="9">
    <source>
        <dbReference type="SAM" id="MobiDB-lite"/>
    </source>
</evidence>